<dbReference type="EMBL" id="AP009389">
    <property type="protein sequence ID" value="BAF60672.1"/>
    <property type="molecule type" value="Genomic_DNA"/>
</dbReference>
<name>A5CZA3_PELTS</name>
<comment type="similarity">
    <text evidence="1 4">Belongs to the bacterial histone-like protein family.</text>
</comment>
<evidence type="ECO:0000256" key="1">
    <source>
        <dbReference type="ARBA" id="ARBA00010529"/>
    </source>
</evidence>
<dbReference type="Pfam" id="PF00216">
    <property type="entry name" value="Bac_DNA_binding"/>
    <property type="match status" value="1"/>
</dbReference>
<organism evidence="5 6">
    <name type="scientific">Pelotomaculum thermopropionicum (strain DSM 13744 / JCM 10971 / SI)</name>
    <dbReference type="NCBI Taxonomy" id="370438"/>
    <lineage>
        <taxon>Bacteria</taxon>
        <taxon>Bacillati</taxon>
        <taxon>Bacillota</taxon>
        <taxon>Clostridia</taxon>
        <taxon>Eubacteriales</taxon>
        <taxon>Desulfotomaculaceae</taxon>
        <taxon>Pelotomaculum</taxon>
    </lineage>
</organism>
<reference evidence="6" key="1">
    <citation type="journal article" date="2008" name="Genome Res.">
        <title>The genome of Pelotomaculum thermopropionicum reveals niche-associated evolution in anaerobic microbiota.</title>
        <authorList>
            <person name="Kosaka T."/>
            <person name="Kato S."/>
            <person name="Shimoyama T."/>
            <person name="Ishii S."/>
            <person name="Abe T."/>
            <person name="Watanabe K."/>
        </authorList>
    </citation>
    <scope>NUCLEOTIDE SEQUENCE [LARGE SCALE GENOMIC DNA]</scope>
    <source>
        <strain evidence="6">DSM 13744 / JCM 10971 / SI</strain>
    </source>
</reference>
<dbReference type="STRING" id="370438.PTH_2491"/>
<proteinExistence type="inferred from homology"/>
<dbReference type="InterPro" id="IPR000119">
    <property type="entry name" value="Hist_DNA-bd"/>
</dbReference>
<evidence type="ECO:0000256" key="3">
    <source>
        <dbReference type="ARBA" id="ARBA00023125"/>
    </source>
</evidence>
<dbReference type="SMART" id="SM00411">
    <property type="entry name" value="BHL"/>
    <property type="match status" value="1"/>
</dbReference>
<dbReference type="Proteomes" id="UP000006556">
    <property type="component" value="Chromosome"/>
</dbReference>
<keyword evidence="2" id="KW-0226">DNA condensation</keyword>
<dbReference type="AlphaFoldDB" id="A5CZA3"/>
<keyword evidence="6" id="KW-1185">Reference proteome</keyword>
<dbReference type="HOGENOM" id="CLU_105066_3_2_9"/>
<sequence length="92" mass="10105">MIKRDFLEAVRAAGNYKTLAEAKRALDAVTEAITFASANHNTVRLRGFGAFIIRDRSPRAGRDIRTGQPISIPAKKVIVFKPGKALRQAVLD</sequence>
<dbReference type="GO" id="GO:0030261">
    <property type="term" value="P:chromosome condensation"/>
    <property type="evidence" value="ECO:0007669"/>
    <property type="project" value="UniProtKB-KW"/>
</dbReference>
<evidence type="ECO:0000313" key="5">
    <source>
        <dbReference type="EMBL" id="BAF60672.1"/>
    </source>
</evidence>
<dbReference type="InterPro" id="IPR010992">
    <property type="entry name" value="IHF-like_DNA-bd_dom_sf"/>
</dbReference>
<dbReference type="eggNOG" id="COG0776">
    <property type="taxonomic scope" value="Bacteria"/>
</dbReference>
<dbReference type="PANTHER" id="PTHR33175:SF3">
    <property type="entry name" value="DNA-BINDING PROTEIN HU-BETA"/>
    <property type="match status" value="1"/>
</dbReference>
<dbReference type="Gene3D" id="4.10.520.10">
    <property type="entry name" value="IHF-like DNA-binding proteins"/>
    <property type="match status" value="1"/>
</dbReference>
<evidence type="ECO:0000256" key="2">
    <source>
        <dbReference type="ARBA" id="ARBA00023067"/>
    </source>
</evidence>
<protein>
    <submittedName>
        <fullName evidence="5">Bacterial nucleoid DNA-binding protein</fullName>
    </submittedName>
</protein>
<dbReference type="GO" id="GO:0005829">
    <property type="term" value="C:cytosol"/>
    <property type="evidence" value="ECO:0007669"/>
    <property type="project" value="TreeGrafter"/>
</dbReference>
<dbReference type="GO" id="GO:0003677">
    <property type="term" value="F:DNA binding"/>
    <property type="evidence" value="ECO:0007669"/>
    <property type="project" value="UniProtKB-KW"/>
</dbReference>
<dbReference type="PANTHER" id="PTHR33175">
    <property type="entry name" value="DNA-BINDING PROTEIN HU"/>
    <property type="match status" value="1"/>
</dbReference>
<dbReference type="KEGG" id="pth:PTH_2491"/>
<accession>A5CZA3</accession>
<evidence type="ECO:0000313" key="6">
    <source>
        <dbReference type="Proteomes" id="UP000006556"/>
    </source>
</evidence>
<evidence type="ECO:0000256" key="4">
    <source>
        <dbReference type="RuleBase" id="RU003939"/>
    </source>
</evidence>
<dbReference type="PRINTS" id="PR01727">
    <property type="entry name" value="DNABINDINGHU"/>
</dbReference>
<dbReference type="SUPFAM" id="SSF47729">
    <property type="entry name" value="IHF-like DNA-binding proteins"/>
    <property type="match status" value="1"/>
</dbReference>
<gene>
    <name evidence="5" type="primary">HimA</name>
    <name evidence="5" type="ordered locus">PTH_2491</name>
</gene>
<dbReference type="GO" id="GO:0030527">
    <property type="term" value="F:structural constituent of chromatin"/>
    <property type="evidence" value="ECO:0007669"/>
    <property type="project" value="InterPro"/>
</dbReference>
<dbReference type="CDD" id="cd13831">
    <property type="entry name" value="HU"/>
    <property type="match status" value="1"/>
</dbReference>
<keyword evidence="3 5" id="KW-0238">DNA-binding</keyword>